<organism evidence="2 3">
    <name type="scientific">Neotoma lepida</name>
    <name type="common">Desert woodrat</name>
    <dbReference type="NCBI Taxonomy" id="56216"/>
    <lineage>
        <taxon>Eukaryota</taxon>
        <taxon>Metazoa</taxon>
        <taxon>Chordata</taxon>
        <taxon>Craniata</taxon>
        <taxon>Vertebrata</taxon>
        <taxon>Euteleostomi</taxon>
        <taxon>Mammalia</taxon>
        <taxon>Eutheria</taxon>
        <taxon>Euarchontoglires</taxon>
        <taxon>Glires</taxon>
        <taxon>Rodentia</taxon>
        <taxon>Myomorpha</taxon>
        <taxon>Muroidea</taxon>
        <taxon>Cricetidae</taxon>
        <taxon>Neotominae</taxon>
        <taxon>Neotoma</taxon>
    </lineage>
</organism>
<dbReference type="EMBL" id="LZPO01008021">
    <property type="protein sequence ID" value="OBS82568.1"/>
    <property type="molecule type" value="Genomic_DNA"/>
</dbReference>
<protein>
    <recommendedName>
        <fullName evidence="1">UDENN FNIP1/2-type domain-containing protein</fullName>
    </recommendedName>
</protein>
<dbReference type="InterPro" id="IPR037545">
    <property type="entry name" value="DENN_FNIP1/2"/>
</dbReference>
<dbReference type="InterPro" id="IPR028086">
    <property type="entry name" value="FNIP_C_dom"/>
</dbReference>
<dbReference type="Proteomes" id="UP000092124">
    <property type="component" value="Unassembled WGS sequence"/>
</dbReference>
<dbReference type="GO" id="GO:0042030">
    <property type="term" value="F:ATPase inhibitor activity"/>
    <property type="evidence" value="ECO:0007669"/>
    <property type="project" value="TreeGrafter"/>
</dbReference>
<evidence type="ECO:0000313" key="2">
    <source>
        <dbReference type="EMBL" id="OBS82568.1"/>
    </source>
</evidence>
<dbReference type="OrthoDB" id="10051712at2759"/>
<dbReference type="AlphaFoldDB" id="A0A1A6HVT1"/>
<accession>A0A1A6HVT1</accession>
<keyword evidence="3" id="KW-1185">Reference proteome</keyword>
<comment type="caution">
    <text evidence="2">The sequence shown here is derived from an EMBL/GenBank/DDBJ whole genome shotgun (WGS) entry which is preliminary data.</text>
</comment>
<evidence type="ECO:0000259" key="1">
    <source>
        <dbReference type="PROSITE" id="PS51836"/>
    </source>
</evidence>
<dbReference type="STRING" id="56216.A0A1A6HVT1"/>
<proteinExistence type="predicted"/>
<dbReference type="PANTHER" id="PTHR21634:SF11">
    <property type="entry name" value="FOLLICULIN-INTERACTING PROTEIN 2"/>
    <property type="match status" value="1"/>
</dbReference>
<gene>
    <name evidence="2" type="ORF">A6R68_23442</name>
</gene>
<reference evidence="2 3" key="1">
    <citation type="submission" date="2016-06" db="EMBL/GenBank/DDBJ databases">
        <title>The Draft Genome Sequence and Annotation of the Desert Woodrat Neotoma lepida.</title>
        <authorList>
            <person name="Campbell M."/>
            <person name="Oakeson K.F."/>
            <person name="Yandell M."/>
            <person name="Halpert J.R."/>
            <person name="Dearing D."/>
        </authorList>
    </citation>
    <scope>NUCLEOTIDE SEQUENCE [LARGE SCALE GENOMIC DNA]</scope>
    <source>
        <strain evidence="2">417</strain>
        <tissue evidence="2">Liver</tissue>
    </source>
</reference>
<dbReference type="GO" id="GO:0005737">
    <property type="term" value="C:cytoplasm"/>
    <property type="evidence" value="ECO:0007669"/>
    <property type="project" value="TreeGrafter"/>
</dbReference>
<dbReference type="PANTHER" id="PTHR21634">
    <property type="entry name" value="RE13835P"/>
    <property type="match status" value="1"/>
</dbReference>
<feature type="non-terminal residue" evidence="2">
    <location>
        <position position="1"/>
    </location>
</feature>
<evidence type="ECO:0000313" key="3">
    <source>
        <dbReference type="Proteomes" id="UP000092124"/>
    </source>
</evidence>
<name>A0A1A6HVT1_NEOLE</name>
<dbReference type="GO" id="GO:0051087">
    <property type="term" value="F:protein-folding chaperone binding"/>
    <property type="evidence" value="ECO:0007669"/>
    <property type="project" value="TreeGrafter"/>
</dbReference>
<feature type="domain" description="UDENN FNIP1/2-type" evidence="1">
    <location>
        <begin position="1"/>
        <end position="131"/>
    </location>
</feature>
<dbReference type="Pfam" id="PF14638">
    <property type="entry name" value="FNIP_C"/>
    <property type="match status" value="1"/>
</dbReference>
<sequence length="142" mass="16099">HPVLDEPIAEAVCIIADTDKWTVQVATSQRKVMDTMKLGQDVLVSNQNTVTTYMPIIPDSVMRMLLPHNINGYNAMYFENVYTLRFSSPASFRDWKLAILRRCSAQWKAKSNLVIDVPDDVKELAVVASRSPWANLVFVCPR</sequence>
<dbReference type="PROSITE" id="PS51836">
    <property type="entry name" value="DENN_FNIP12"/>
    <property type="match status" value="1"/>
</dbReference>